<dbReference type="InterPro" id="IPR002501">
    <property type="entry name" value="PsdUridine_synth_N"/>
</dbReference>
<dbReference type="InterPro" id="IPR014780">
    <property type="entry name" value="tRNA_psdUridine_synth_TruB"/>
</dbReference>
<evidence type="ECO:0000313" key="9">
    <source>
        <dbReference type="Proteomes" id="UP000035036"/>
    </source>
</evidence>
<name>A0A0B5FNU3_9BACT</name>
<evidence type="ECO:0000259" key="7">
    <source>
        <dbReference type="Pfam" id="PF16198"/>
    </source>
</evidence>
<dbReference type="InterPro" id="IPR020103">
    <property type="entry name" value="PsdUridine_synth_cat_dom_sf"/>
</dbReference>
<dbReference type="GO" id="GO:0031119">
    <property type="term" value="P:tRNA pseudouridine synthesis"/>
    <property type="evidence" value="ECO:0007669"/>
    <property type="project" value="UniProtKB-UniRule"/>
</dbReference>
<dbReference type="Proteomes" id="UP000035036">
    <property type="component" value="Chromosome"/>
</dbReference>
<dbReference type="CDD" id="cd02573">
    <property type="entry name" value="PseudoU_synth_EcTruB"/>
    <property type="match status" value="1"/>
</dbReference>
<dbReference type="KEGG" id="gsb:GSUB_06895"/>
<sequence>MDGILLIDKPQGLTSHDVVARVRRLLRTRRVGHTGTLDPMATGVLPVAVGQATRLVEFIMAGEKTYHATMKLGVITDTQDAEGQVVERRAVEPHCLEQLPEVLPRFTGDIEQIPPMYSAIKRNGVALHRLARQGVDVDRPPRAVHIARIEILRTGEDEAELEVTCAKGTYIRTLVHDIGETLGPGAHLTRLCRTRSGSFNLAQCIALDDVDEGILPGESPAFLTPIEAMRDYSRLEIVSEAAGRLADGVPPSLDQVVGKEDFAQGDVVALTDDERLLAVARFDPTRQKEKRGDFELLKVFNVFS</sequence>
<dbReference type="Pfam" id="PF01509">
    <property type="entry name" value="TruB_N"/>
    <property type="match status" value="1"/>
</dbReference>
<dbReference type="Gene3D" id="3.30.2350.10">
    <property type="entry name" value="Pseudouridine synthase"/>
    <property type="match status" value="1"/>
</dbReference>
<dbReference type="AlphaFoldDB" id="A0A0B5FNU3"/>
<feature type="domain" description="tRNA pseudouridylate synthase B C-terminal" evidence="7">
    <location>
        <begin position="172"/>
        <end position="213"/>
    </location>
</feature>
<keyword evidence="4 5" id="KW-0413">Isomerase</keyword>
<dbReference type="RefSeq" id="WP_040199906.1">
    <property type="nucleotide sequence ID" value="NZ_CP010311.1"/>
</dbReference>
<dbReference type="HAMAP" id="MF_01080">
    <property type="entry name" value="TruB_bact"/>
    <property type="match status" value="1"/>
</dbReference>
<feature type="domain" description="Pseudouridine synthase II N-terminal" evidence="6">
    <location>
        <begin position="23"/>
        <end position="171"/>
    </location>
</feature>
<keyword evidence="9" id="KW-1185">Reference proteome</keyword>
<dbReference type="PANTHER" id="PTHR13767:SF2">
    <property type="entry name" value="PSEUDOURIDYLATE SYNTHASE TRUB1"/>
    <property type="match status" value="1"/>
</dbReference>
<dbReference type="SUPFAM" id="SSF55120">
    <property type="entry name" value="Pseudouridine synthase"/>
    <property type="match status" value="1"/>
</dbReference>
<evidence type="ECO:0000259" key="6">
    <source>
        <dbReference type="Pfam" id="PF01509"/>
    </source>
</evidence>
<dbReference type="EC" id="5.4.99.25" evidence="5"/>
<evidence type="ECO:0000256" key="3">
    <source>
        <dbReference type="ARBA" id="ARBA00022694"/>
    </source>
</evidence>
<dbReference type="FunFam" id="3.30.2350.10:FF:000011">
    <property type="entry name" value="tRNA pseudouridine synthase B"/>
    <property type="match status" value="1"/>
</dbReference>
<feature type="active site" description="Nucleophile" evidence="5">
    <location>
        <position position="38"/>
    </location>
</feature>
<dbReference type="InterPro" id="IPR032819">
    <property type="entry name" value="TruB_C"/>
</dbReference>
<protein>
    <recommendedName>
        <fullName evidence="5">tRNA pseudouridine synthase B</fullName>
        <ecNumber evidence="5">5.4.99.25</ecNumber>
    </recommendedName>
    <alternativeName>
        <fullName evidence="5">tRNA pseudouridine(55) synthase</fullName>
        <shortName evidence="5">Psi55 synthase</shortName>
    </alternativeName>
    <alternativeName>
        <fullName evidence="5">tRNA pseudouridylate synthase</fullName>
    </alternativeName>
    <alternativeName>
        <fullName evidence="5">tRNA-uridine isomerase</fullName>
    </alternativeName>
</protein>
<dbReference type="OrthoDB" id="9802309at2"/>
<reference evidence="8 9" key="1">
    <citation type="journal article" date="2015" name="Genome Announc.">
        <title>Genomes of Geoalkalibacter ferrihydriticus Z-0531T and Geoalkalibacter subterraneus Red1T, Two Haloalkaliphilic Metal-Reducing Deltaproteobacteria.</title>
        <authorList>
            <person name="Badalamenti J.P."/>
            <person name="Krajmalnik-Brown R."/>
            <person name="Torres C.I."/>
            <person name="Bond D.R."/>
        </authorList>
    </citation>
    <scope>NUCLEOTIDE SEQUENCE [LARGE SCALE GENOMIC DNA]</scope>
    <source>
        <strain evidence="8 9">Red1</strain>
    </source>
</reference>
<dbReference type="GO" id="GO:0003723">
    <property type="term" value="F:RNA binding"/>
    <property type="evidence" value="ECO:0007669"/>
    <property type="project" value="InterPro"/>
</dbReference>
<keyword evidence="3 5" id="KW-0819">tRNA processing</keyword>
<evidence type="ECO:0000256" key="1">
    <source>
        <dbReference type="ARBA" id="ARBA00000385"/>
    </source>
</evidence>
<dbReference type="HOGENOM" id="CLU_032087_0_1_7"/>
<dbReference type="EMBL" id="CP010311">
    <property type="protein sequence ID" value="AJF06329.1"/>
    <property type="molecule type" value="Genomic_DNA"/>
</dbReference>
<dbReference type="STRING" id="483547.GSUB_06895"/>
<organism evidence="8 9">
    <name type="scientific">Geoalkalibacter subterraneus</name>
    <dbReference type="NCBI Taxonomy" id="483547"/>
    <lineage>
        <taxon>Bacteria</taxon>
        <taxon>Pseudomonadati</taxon>
        <taxon>Thermodesulfobacteriota</taxon>
        <taxon>Desulfuromonadia</taxon>
        <taxon>Desulfuromonadales</taxon>
        <taxon>Geoalkalibacteraceae</taxon>
        <taxon>Geoalkalibacter</taxon>
    </lineage>
</organism>
<gene>
    <name evidence="5" type="primary">truB</name>
    <name evidence="8" type="ORF">GSUB_06895</name>
</gene>
<evidence type="ECO:0000256" key="5">
    <source>
        <dbReference type="HAMAP-Rule" id="MF_01080"/>
    </source>
</evidence>
<dbReference type="PANTHER" id="PTHR13767">
    <property type="entry name" value="TRNA-PSEUDOURIDINE SYNTHASE"/>
    <property type="match status" value="1"/>
</dbReference>
<comment type="similarity">
    <text evidence="2 5">Belongs to the pseudouridine synthase TruB family. Type 1 subfamily.</text>
</comment>
<dbReference type="NCBIfam" id="TIGR00431">
    <property type="entry name" value="TruB"/>
    <property type="match status" value="1"/>
</dbReference>
<comment type="catalytic activity">
    <reaction evidence="1 5">
        <text>uridine(55) in tRNA = pseudouridine(55) in tRNA</text>
        <dbReference type="Rhea" id="RHEA:42532"/>
        <dbReference type="Rhea" id="RHEA-COMP:10101"/>
        <dbReference type="Rhea" id="RHEA-COMP:10102"/>
        <dbReference type="ChEBI" id="CHEBI:65314"/>
        <dbReference type="ChEBI" id="CHEBI:65315"/>
        <dbReference type="EC" id="5.4.99.25"/>
    </reaction>
</comment>
<accession>A0A0B5FNU3</accession>
<proteinExistence type="inferred from homology"/>
<comment type="function">
    <text evidence="5">Responsible for synthesis of pseudouridine from uracil-55 in the psi GC loop of transfer RNAs.</text>
</comment>
<evidence type="ECO:0000313" key="8">
    <source>
        <dbReference type="EMBL" id="AJF06329.1"/>
    </source>
</evidence>
<dbReference type="Pfam" id="PF16198">
    <property type="entry name" value="TruB_C_2"/>
    <property type="match status" value="1"/>
</dbReference>
<evidence type="ECO:0000256" key="4">
    <source>
        <dbReference type="ARBA" id="ARBA00023235"/>
    </source>
</evidence>
<dbReference type="GO" id="GO:1990481">
    <property type="term" value="P:mRNA pseudouridine synthesis"/>
    <property type="evidence" value="ECO:0007669"/>
    <property type="project" value="TreeGrafter"/>
</dbReference>
<evidence type="ECO:0000256" key="2">
    <source>
        <dbReference type="ARBA" id="ARBA00005642"/>
    </source>
</evidence>
<dbReference type="GO" id="GO:0160148">
    <property type="term" value="F:tRNA pseudouridine(55) synthase activity"/>
    <property type="evidence" value="ECO:0007669"/>
    <property type="project" value="UniProtKB-EC"/>
</dbReference>